<evidence type="ECO:0000313" key="1">
    <source>
        <dbReference type="EMBL" id="MCI75050.1"/>
    </source>
</evidence>
<name>A0A392URU1_9FABA</name>
<dbReference type="Proteomes" id="UP000265520">
    <property type="component" value="Unassembled WGS sequence"/>
</dbReference>
<comment type="caution">
    <text evidence="1">The sequence shown here is derived from an EMBL/GenBank/DDBJ whole genome shotgun (WGS) entry which is preliminary data.</text>
</comment>
<dbReference type="EMBL" id="LXQA010874070">
    <property type="protein sequence ID" value="MCI75050.1"/>
    <property type="molecule type" value="Genomic_DNA"/>
</dbReference>
<sequence length="56" mass="5930">SGGIFLKRKEVSSSESDYVVCEDAITTSEATVKGSSKKAKIMPIAPSDNVLFHKAA</sequence>
<evidence type="ECO:0000313" key="2">
    <source>
        <dbReference type="Proteomes" id="UP000265520"/>
    </source>
</evidence>
<accession>A0A392URU1</accession>
<protein>
    <submittedName>
        <fullName evidence="1">Uncharacterized protein</fullName>
    </submittedName>
</protein>
<dbReference type="AlphaFoldDB" id="A0A392URU1"/>
<organism evidence="1 2">
    <name type="scientific">Trifolium medium</name>
    <dbReference type="NCBI Taxonomy" id="97028"/>
    <lineage>
        <taxon>Eukaryota</taxon>
        <taxon>Viridiplantae</taxon>
        <taxon>Streptophyta</taxon>
        <taxon>Embryophyta</taxon>
        <taxon>Tracheophyta</taxon>
        <taxon>Spermatophyta</taxon>
        <taxon>Magnoliopsida</taxon>
        <taxon>eudicotyledons</taxon>
        <taxon>Gunneridae</taxon>
        <taxon>Pentapetalae</taxon>
        <taxon>rosids</taxon>
        <taxon>fabids</taxon>
        <taxon>Fabales</taxon>
        <taxon>Fabaceae</taxon>
        <taxon>Papilionoideae</taxon>
        <taxon>50 kb inversion clade</taxon>
        <taxon>NPAAA clade</taxon>
        <taxon>Hologalegina</taxon>
        <taxon>IRL clade</taxon>
        <taxon>Trifolieae</taxon>
        <taxon>Trifolium</taxon>
    </lineage>
</organism>
<keyword evidence="2" id="KW-1185">Reference proteome</keyword>
<feature type="non-terminal residue" evidence="1">
    <location>
        <position position="1"/>
    </location>
</feature>
<proteinExistence type="predicted"/>
<reference evidence="1 2" key="1">
    <citation type="journal article" date="2018" name="Front. Plant Sci.">
        <title>Red Clover (Trifolium pratense) and Zigzag Clover (T. medium) - A Picture of Genomic Similarities and Differences.</title>
        <authorList>
            <person name="Dluhosova J."/>
            <person name="Istvanek J."/>
            <person name="Nedelnik J."/>
            <person name="Repkova J."/>
        </authorList>
    </citation>
    <scope>NUCLEOTIDE SEQUENCE [LARGE SCALE GENOMIC DNA]</scope>
    <source>
        <strain evidence="2">cv. 10/8</strain>
        <tissue evidence="1">Leaf</tissue>
    </source>
</reference>